<dbReference type="SUPFAM" id="SSF143422">
    <property type="entry name" value="Transposase IS200-like"/>
    <property type="match status" value="1"/>
</dbReference>
<dbReference type="SMART" id="SM01321">
    <property type="entry name" value="Y1_Tnp"/>
    <property type="match status" value="1"/>
</dbReference>
<protein>
    <submittedName>
        <fullName evidence="2">Addiction module toxin RelE</fullName>
    </submittedName>
</protein>
<dbReference type="GO" id="GO:0006313">
    <property type="term" value="P:DNA transposition"/>
    <property type="evidence" value="ECO:0007669"/>
    <property type="project" value="InterPro"/>
</dbReference>
<gene>
    <name evidence="2" type="ORF">DIZ78_03530</name>
</gene>
<name>A0A370DRD2_9GAMM</name>
<dbReference type="GO" id="GO:0003677">
    <property type="term" value="F:DNA binding"/>
    <property type="evidence" value="ECO:0007669"/>
    <property type="project" value="InterPro"/>
</dbReference>
<dbReference type="NCBIfam" id="NF047646">
    <property type="entry name" value="REP_Tyr_transpos"/>
    <property type="match status" value="1"/>
</dbReference>
<dbReference type="PANTHER" id="PTHR34322:SF2">
    <property type="entry name" value="TRANSPOSASE IS200-LIKE DOMAIN-CONTAINING PROTEIN"/>
    <property type="match status" value="1"/>
</dbReference>
<dbReference type="Gene3D" id="3.30.70.1290">
    <property type="entry name" value="Transposase IS200-like"/>
    <property type="match status" value="1"/>
</dbReference>
<dbReference type="Pfam" id="PF01797">
    <property type="entry name" value="Y1_Tnp"/>
    <property type="match status" value="1"/>
</dbReference>
<dbReference type="AlphaFoldDB" id="A0A370DRD2"/>
<evidence type="ECO:0000313" key="3">
    <source>
        <dbReference type="Proteomes" id="UP000254771"/>
    </source>
</evidence>
<dbReference type="InterPro" id="IPR002686">
    <property type="entry name" value="Transposase_17"/>
</dbReference>
<accession>A0A370DRD2</accession>
<evidence type="ECO:0000313" key="2">
    <source>
        <dbReference type="EMBL" id="RDH87645.1"/>
    </source>
</evidence>
<comment type="caution">
    <text evidence="2">The sequence shown here is derived from an EMBL/GenBank/DDBJ whole genome shotgun (WGS) entry which is preliminary data.</text>
</comment>
<organism evidence="2 3">
    <name type="scientific">endosymbiont of Escarpia spicata</name>
    <dbReference type="NCBI Taxonomy" id="2200908"/>
    <lineage>
        <taxon>Bacteria</taxon>
        <taxon>Pseudomonadati</taxon>
        <taxon>Pseudomonadota</taxon>
        <taxon>Gammaproteobacteria</taxon>
        <taxon>sulfur-oxidizing symbionts</taxon>
    </lineage>
</organism>
<dbReference type="InterPro" id="IPR036515">
    <property type="entry name" value="Transposase_17_sf"/>
</dbReference>
<evidence type="ECO:0000259" key="1">
    <source>
        <dbReference type="SMART" id="SM01321"/>
    </source>
</evidence>
<dbReference type="EMBL" id="QFXE01000005">
    <property type="protein sequence ID" value="RDH87645.1"/>
    <property type="molecule type" value="Genomic_DNA"/>
</dbReference>
<keyword evidence="3" id="KW-1185">Reference proteome</keyword>
<sequence length="287" mass="33565">MARPLRIEYAGAIYHVTSRGDRCEDIYQDEEDRVIWLEVMAQVCERFNWRCHAWCMMDNHYHIVIETIEGNLSKGMRQLNGVYTQKSNRRHQRVGHVFQGRYKAILVDRDSYLLELSRYVVLNPVRARIANDVGDWPWSSYRAMVGNEATPAWLETDWLLSCFGNRRSYVIAKYIDFVRAGVGLPSIWEGQSHSHYLGDEMFIEKVGKRYPDEKQGDLKEVPRMHRRALARPLSDYAEQHPSRKQAMAEAYASGDYSMKQIADWFSVHYATVSRAVKAYRVVRDCKT</sequence>
<proteinExistence type="predicted"/>
<reference evidence="2 3" key="1">
    <citation type="journal article" date="2018" name="ISME J.">
        <title>Endosymbiont genomes yield clues of tubeworm success.</title>
        <authorList>
            <person name="Li Y."/>
            <person name="Liles M.R."/>
            <person name="Halanych K.M."/>
        </authorList>
    </citation>
    <scope>NUCLEOTIDE SEQUENCE [LARGE SCALE GENOMIC DNA]</scope>
    <source>
        <strain evidence="2">A1462</strain>
    </source>
</reference>
<dbReference type="Proteomes" id="UP000254771">
    <property type="component" value="Unassembled WGS sequence"/>
</dbReference>
<dbReference type="GO" id="GO:0004803">
    <property type="term" value="F:transposase activity"/>
    <property type="evidence" value="ECO:0007669"/>
    <property type="project" value="InterPro"/>
</dbReference>
<feature type="domain" description="Transposase IS200-like" evidence="1">
    <location>
        <begin position="9"/>
        <end position="123"/>
    </location>
</feature>
<dbReference type="PANTHER" id="PTHR34322">
    <property type="entry name" value="TRANSPOSASE, Y1_TNP DOMAIN-CONTAINING"/>
    <property type="match status" value="1"/>
</dbReference>